<dbReference type="Gene3D" id="1.20.5.110">
    <property type="match status" value="1"/>
</dbReference>
<evidence type="ECO:0000256" key="2">
    <source>
        <dbReference type="SAM" id="Phobius"/>
    </source>
</evidence>
<dbReference type="Proteomes" id="UP000054289">
    <property type="component" value="Unassembled WGS sequence"/>
</dbReference>
<organism evidence="4 5">
    <name type="scientific">Plasmodium falciparum (isolate HB3)</name>
    <dbReference type="NCBI Taxonomy" id="137071"/>
    <lineage>
        <taxon>Eukaryota</taxon>
        <taxon>Sar</taxon>
        <taxon>Alveolata</taxon>
        <taxon>Apicomplexa</taxon>
        <taxon>Aconoidasida</taxon>
        <taxon>Haemosporida</taxon>
        <taxon>Plasmodiidae</taxon>
        <taxon>Plasmodium</taxon>
        <taxon>Plasmodium (Laverania)</taxon>
    </lineage>
</organism>
<feature type="domain" description="T-SNARE coiled-coil homology" evidence="3">
    <location>
        <begin position="258"/>
        <end position="320"/>
    </location>
</feature>
<gene>
    <name evidence="4" type="ORF">PFHG_01743</name>
</gene>
<evidence type="ECO:0000259" key="3">
    <source>
        <dbReference type="PROSITE" id="PS50192"/>
    </source>
</evidence>
<name>A0A0L7KA50_PLAFX</name>
<dbReference type="InterPro" id="IPR000727">
    <property type="entry name" value="T_SNARE_dom"/>
</dbReference>
<protein>
    <recommendedName>
        <fullName evidence="3">t-SNARE coiled-coil homology domain-containing protein</fullName>
    </recommendedName>
</protein>
<evidence type="ECO:0000256" key="1">
    <source>
        <dbReference type="SAM" id="Coils"/>
    </source>
</evidence>
<dbReference type="SUPFAM" id="SSF58038">
    <property type="entry name" value="SNARE fusion complex"/>
    <property type="match status" value="1"/>
</dbReference>
<feature type="coiled-coil region" evidence="1">
    <location>
        <begin position="225"/>
        <end position="288"/>
    </location>
</feature>
<keyword evidence="2" id="KW-0472">Membrane</keyword>
<keyword evidence="2" id="KW-1133">Transmembrane helix</keyword>
<dbReference type="KEGG" id="pfh:PFHG_01743"/>
<dbReference type="PROSITE" id="PS50192">
    <property type="entry name" value="T_SNARE"/>
    <property type="match status" value="1"/>
</dbReference>
<dbReference type="OMA" id="ITRNRYF"/>
<feature type="transmembrane region" description="Helical" evidence="2">
    <location>
        <begin position="332"/>
        <end position="351"/>
    </location>
</feature>
<reference evidence="5" key="2">
    <citation type="submission" date="2006-03" db="EMBL/GenBank/DDBJ databases">
        <title>The genome sequence of the Plasmodium falciparum HB3.</title>
        <authorList>
            <consortium name="The Broad Institute Genome Sequencing Platform"/>
            <person name="Birren B."/>
            <person name="Lander E."/>
            <person name="Galagan J."/>
            <person name="Nusbaum C."/>
            <person name="Devon K."/>
            <person name="Henn M."/>
            <person name="Jaffe D."/>
            <person name="Butler J."/>
            <person name="Alvarez P."/>
            <person name="Gnerre S."/>
            <person name="Grabherr M."/>
            <person name="Kleber M."/>
            <person name="Mauceli E."/>
            <person name="Brockman W."/>
            <person name="MacCallum I.A."/>
            <person name="Rounsley S."/>
            <person name="Young S."/>
            <person name="LaButti K."/>
            <person name="Pushparaj V."/>
            <person name="DeCaprio D."/>
            <person name="Crawford M."/>
            <person name="Koehrsen M."/>
            <person name="Engels R."/>
            <person name="Montgomery P."/>
            <person name="Pearson M."/>
            <person name="Howarth C."/>
            <person name="Larson L."/>
            <person name="Luoma S."/>
            <person name="White J."/>
            <person name="Kodira C."/>
            <person name="Zeng Q."/>
            <person name="Oleary S."/>
            <person name="Yandava C."/>
            <person name="Alvarado L."/>
            <person name="Wirth D."/>
            <person name="Volkman S."/>
            <person name="Hartl D."/>
        </authorList>
    </citation>
    <scope>NUCLEOTIDE SEQUENCE [LARGE SCALE GENOMIC DNA]</scope>
</reference>
<accession>A0A0L7KA50</accession>
<sequence>MFKKYVILHNKKKEYKKFSIKCYEFEFNSDIKMILGLLNLIPQGFLELMMMNHIPLKVQKKCKQEIVQEGKLKIQEIQKKLKNYRNITENVPQHEKVRVKLMLQRLSNSYLEAVNNFQNASKNYINKTIMNDLSTKNYNVEENMEYDSLNNFSRKSNSNYDTNIDKYNVNIYDYNFYENNYETSYSKYNNSTEFQSVDSTIEEKTYKKKKKYKSNIFTGDKKNEVNEYLLENNNYEQENNNYGQEKQFVSINTVDIENEILTQKNKEIKKLHKDIINIQELYKELFEQINIQGENIDNIDSQMVNTHDNIMMSGREIEIARNRYFSSLRCTIYLLFLILILVIIILVVFRII</sequence>
<dbReference type="EMBL" id="CH671950">
    <property type="protein sequence ID" value="KOB59980.1"/>
    <property type="molecule type" value="Genomic_DNA"/>
</dbReference>
<keyword evidence="2" id="KW-0812">Transmembrane</keyword>
<dbReference type="AlphaFoldDB" id="A0A0L7KA50"/>
<keyword evidence="1" id="KW-0175">Coiled coil</keyword>
<proteinExistence type="predicted"/>
<reference evidence="4 5" key="1">
    <citation type="submission" date="2006-03" db="EMBL/GenBank/DDBJ databases">
        <title>Annotation of Plasmodium falciparum HB3.</title>
        <authorList>
            <consortium name="The Broad Institute Genome Sequencing Platform"/>
            <person name="Volkman S.K."/>
            <person name="Neafsey D.E."/>
            <person name="Dash A.P."/>
            <person name="Chitnis C.E."/>
            <person name="Hartl D.L."/>
            <person name="Young S.K."/>
            <person name="Zeng Q."/>
            <person name="Koehrsen M."/>
            <person name="Alvarado L."/>
            <person name="Berlin A."/>
            <person name="Borenstein D."/>
            <person name="Chapman S.B."/>
            <person name="Chen Z."/>
            <person name="Engels R."/>
            <person name="Freedman E."/>
            <person name="Gellesch M."/>
            <person name="Goldberg J."/>
            <person name="Griggs A."/>
            <person name="Gujja S."/>
            <person name="Heilman E.R."/>
            <person name="Heiman D.I."/>
            <person name="Howarth C."/>
            <person name="Jen D."/>
            <person name="Larson L."/>
            <person name="Mehta T."/>
            <person name="Neiman D."/>
            <person name="Park D."/>
            <person name="Pearson M."/>
            <person name="Roberts A."/>
            <person name="Saif S."/>
            <person name="Shea T."/>
            <person name="Shenoy N."/>
            <person name="Sisk P."/>
            <person name="Stolte C."/>
            <person name="Sykes S."/>
            <person name="Walk T."/>
            <person name="White J."/>
            <person name="Yandava C."/>
            <person name="Haas B."/>
            <person name="Henn M.R."/>
            <person name="Nusbaum C."/>
            <person name="Birren B."/>
        </authorList>
    </citation>
    <scope>NUCLEOTIDE SEQUENCE [LARGE SCALE GENOMIC DNA]</scope>
    <source>
        <strain evidence="4">HB3</strain>
    </source>
</reference>
<dbReference type="OrthoDB" id="75754at2759"/>
<evidence type="ECO:0000313" key="4">
    <source>
        <dbReference type="EMBL" id="KOB59980.1"/>
    </source>
</evidence>
<evidence type="ECO:0000313" key="5">
    <source>
        <dbReference type="Proteomes" id="UP000054289"/>
    </source>
</evidence>